<organism evidence="1 2">
    <name type="scientific">Cichorium intybus</name>
    <name type="common">Chicory</name>
    <dbReference type="NCBI Taxonomy" id="13427"/>
    <lineage>
        <taxon>Eukaryota</taxon>
        <taxon>Viridiplantae</taxon>
        <taxon>Streptophyta</taxon>
        <taxon>Embryophyta</taxon>
        <taxon>Tracheophyta</taxon>
        <taxon>Spermatophyta</taxon>
        <taxon>Magnoliopsida</taxon>
        <taxon>eudicotyledons</taxon>
        <taxon>Gunneridae</taxon>
        <taxon>Pentapetalae</taxon>
        <taxon>asterids</taxon>
        <taxon>campanulids</taxon>
        <taxon>Asterales</taxon>
        <taxon>Asteraceae</taxon>
        <taxon>Cichorioideae</taxon>
        <taxon>Cichorieae</taxon>
        <taxon>Cichoriinae</taxon>
        <taxon>Cichorium</taxon>
    </lineage>
</organism>
<evidence type="ECO:0000313" key="2">
    <source>
        <dbReference type="Proteomes" id="UP001055811"/>
    </source>
</evidence>
<reference evidence="2" key="1">
    <citation type="journal article" date="2022" name="Mol. Ecol. Resour.">
        <title>The genomes of chicory, endive, great burdock and yacon provide insights into Asteraceae palaeo-polyploidization history and plant inulin production.</title>
        <authorList>
            <person name="Fan W."/>
            <person name="Wang S."/>
            <person name="Wang H."/>
            <person name="Wang A."/>
            <person name="Jiang F."/>
            <person name="Liu H."/>
            <person name="Zhao H."/>
            <person name="Xu D."/>
            <person name="Zhang Y."/>
        </authorList>
    </citation>
    <scope>NUCLEOTIDE SEQUENCE [LARGE SCALE GENOMIC DNA]</scope>
    <source>
        <strain evidence="2">cv. Punajuju</strain>
    </source>
</reference>
<name>A0ACB8YXX3_CICIN</name>
<proteinExistence type="predicted"/>
<gene>
    <name evidence="1" type="ORF">L2E82_47865</name>
</gene>
<keyword evidence="2" id="KW-1185">Reference proteome</keyword>
<dbReference type="EMBL" id="CM042017">
    <property type="protein sequence ID" value="KAI3689895.1"/>
    <property type="molecule type" value="Genomic_DNA"/>
</dbReference>
<reference evidence="1 2" key="2">
    <citation type="journal article" date="2022" name="Mol. Ecol. Resour.">
        <title>The genomes of chicory, endive, great burdock and yacon provide insights into Asteraceae paleo-polyploidization history and plant inulin production.</title>
        <authorList>
            <person name="Fan W."/>
            <person name="Wang S."/>
            <person name="Wang H."/>
            <person name="Wang A."/>
            <person name="Jiang F."/>
            <person name="Liu H."/>
            <person name="Zhao H."/>
            <person name="Xu D."/>
            <person name="Zhang Y."/>
        </authorList>
    </citation>
    <scope>NUCLEOTIDE SEQUENCE [LARGE SCALE GENOMIC DNA]</scope>
    <source>
        <strain evidence="2">cv. Punajuju</strain>
        <tissue evidence="1">Leaves</tissue>
    </source>
</reference>
<sequence length="165" mass="18299">MSENTMMVAVEIDGKTMEFAMASGGRRYVQEEAKDAIVGLERQKTLHNLSILSLWSSVKRRTNNSDFASFPLFICIGGKSTTATKGKAIERQRLLLEHLRTSSTSSSFENLDSSIISSEEDLALKHQLEYQAELRASVFEAIEEEDKAIEQDEGGLASCTFGLLQ</sequence>
<protein>
    <submittedName>
        <fullName evidence="1">Uncharacterized protein</fullName>
    </submittedName>
</protein>
<comment type="caution">
    <text evidence="1">The sequence shown here is derived from an EMBL/GenBank/DDBJ whole genome shotgun (WGS) entry which is preliminary data.</text>
</comment>
<accession>A0ACB8YXX3</accession>
<dbReference type="Proteomes" id="UP001055811">
    <property type="component" value="Linkage Group LG09"/>
</dbReference>
<evidence type="ECO:0000313" key="1">
    <source>
        <dbReference type="EMBL" id="KAI3689895.1"/>
    </source>
</evidence>